<feature type="region of interest" description="Disordered" evidence="2">
    <location>
        <begin position="41"/>
        <end position="144"/>
    </location>
</feature>
<evidence type="ECO:0000256" key="1">
    <source>
        <dbReference type="PROSITE-ProRule" id="PRU00473"/>
    </source>
</evidence>
<dbReference type="InterPro" id="IPR006665">
    <property type="entry name" value="OmpA-like"/>
</dbReference>
<comment type="caution">
    <text evidence="5">The sequence shown here is derived from an EMBL/GenBank/DDBJ whole genome shotgun (WGS) entry which is preliminary data.</text>
</comment>
<feature type="signal peptide" evidence="3">
    <location>
        <begin position="1"/>
        <end position="40"/>
    </location>
</feature>
<name>A0ABX0JU24_9PROT</name>
<feature type="domain" description="OmpA-like" evidence="4">
    <location>
        <begin position="165"/>
        <end position="278"/>
    </location>
</feature>
<dbReference type="RefSeq" id="WP_173584694.1">
    <property type="nucleotide sequence ID" value="NZ_WOTB01000031.1"/>
</dbReference>
<sequence>MSLLSVSFLPHAFSRRIRLIICLSGVASACAALSLTPATAQVTTDTSALDSISPVKKTAAPDKSAKTGAGRPHSHEKTSSRTSHEAAKPADTGTATAPAAQGAAGPPGGTAASGTTTIHSGKPPPSPTIPAAPPPIPVLTPPPIPVELHPFPMPPDPPAEKDATGAAIPIPGGIRITFAPDSAQLNTETRAAILAVAQSLKERPETRAMVDATSGDVTNDPSRPRRMSLSRGLAVRAVLMNAGIPSTRIYVRVIGSSTKTDLVTPADRVDIRRSDAVP</sequence>
<dbReference type="SUPFAM" id="SSF103088">
    <property type="entry name" value="OmpA-like"/>
    <property type="match status" value="1"/>
</dbReference>
<keyword evidence="6" id="KW-1185">Reference proteome</keyword>
<organism evidence="5 6">
    <name type="scientific">Acetobacter musti</name>
    <dbReference type="NCBI Taxonomy" id="864732"/>
    <lineage>
        <taxon>Bacteria</taxon>
        <taxon>Pseudomonadati</taxon>
        <taxon>Pseudomonadota</taxon>
        <taxon>Alphaproteobacteria</taxon>
        <taxon>Acetobacterales</taxon>
        <taxon>Acetobacteraceae</taxon>
        <taxon>Acetobacter</taxon>
    </lineage>
</organism>
<keyword evidence="3" id="KW-0732">Signal</keyword>
<feature type="compositionally biased region" description="Low complexity" evidence="2">
    <location>
        <begin position="89"/>
        <end position="117"/>
    </location>
</feature>
<evidence type="ECO:0000259" key="4">
    <source>
        <dbReference type="PROSITE" id="PS51123"/>
    </source>
</evidence>
<evidence type="ECO:0000256" key="3">
    <source>
        <dbReference type="SAM" id="SignalP"/>
    </source>
</evidence>
<evidence type="ECO:0000313" key="5">
    <source>
        <dbReference type="EMBL" id="NHN86322.1"/>
    </source>
</evidence>
<evidence type="ECO:0000313" key="6">
    <source>
        <dbReference type="Proteomes" id="UP000635278"/>
    </source>
</evidence>
<evidence type="ECO:0000256" key="2">
    <source>
        <dbReference type="SAM" id="MobiDB-lite"/>
    </source>
</evidence>
<feature type="compositionally biased region" description="Pro residues" evidence="2">
    <location>
        <begin position="122"/>
        <end position="144"/>
    </location>
</feature>
<feature type="compositionally biased region" description="Basic and acidic residues" evidence="2">
    <location>
        <begin position="73"/>
        <end position="88"/>
    </location>
</feature>
<accession>A0ABX0JU24</accession>
<dbReference type="EMBL" id="WOTB01000031">
    <property type="protein sequence ID" value="NHN86322.1"/>
    <property type="molecule type" value="Genomic_DNA"/>
</dbReference>
<dbReference type="PROSITE" id="PS51123">
    <property type="entry name" value="OMPA_2"/>
    <property type="match status" value="1"/>
</dbReference>
<keyword evidence="1" id="KW-0472">Membrane</keyword>
<gene>
    <name evidence="5" type="ORF">GOB93_17005</name>
</gene>
<protein>
    <submittedName>
        <fullName evidence="5">OmpA family protein</fullName>
    </submittedName>
</protein>
<feature type="compositionally biased region" description="Polar residues" evidence="2">
    <location>
        <begin position="41"/>
        <end position="50"/>
    </location>
</feature>
<dbReference type="InterPro" id="IPR036737">
    <property type="entry name" value="OmpA-like_sf"/>
</dbReference>
<reference evidence="5 6" key="1">
    <citation type="journal article" date="2020" name="Int. J. Syst. Evol. Microbiol.">
        <title>Novel acetic acid bacteria from cider fermentations: Acetobacter conturbans sp. nov. and Acetobacter fallax sp. nov.</title>
        <authorList>
            <person name="Sombolestani A.S."/>
            <person name="Cleenwerck I."/>
            <person name="Cnockaert M."/>
            <person name="Borremans W."/>
            <person name="Wieme A.D."/>
            <person name="De Vuyst L."/>
            <person name="Vandamme P."/>
        </authorList>
    </citation>
    <scope>NUCLEOTIDE SEQUENCE [LARGE SCALE GENOMIC DNA]</scope>
    <source>
        <strain evidence="5 6">LMG 30640</strain>
    </source>
</reference>
<dbReference type="Proteomes" id="UP000635278">
    <property type="component" value="Unassembled WGS sequence"/>
</dbReference>
<dbReference type="Gene3D" id="3.30.1330.60">
    <property type="entry name" value="OmpA-like domain"/>
    <property type="match status" value="1"/>
</dbReference>
<proteinExistence type="predicted"/>
<dbReference type="Pfam" id="PF00691">
    <property type="entry name" value="OmpA"/>
    <property type="match status" value="1"/>
</dbReference>
<feature type="chain" id="PRO_5046756968" evidence="3">
    <location>
        <begin position="41"/>
        <end position="278"/>
    </location>
</feature>